<keyword evidence="2" id="KW-1185">Reference proteome</keyword>
<dbReference type="AlphaFoldDB" id="A0A540M6T9"/>
<accession>A0A540M6T9</accession>
<sequence length="100" mass="10851">MAMIATNHHQSGQSFSPFDLNLVMFMVTSKILKPHSLQIQPNYHPSFANSTKTVHQPKLIFTGAMNFDESGGVELALLGVFSSEGSGGRHSLSSRSFANV</sequence>
<reference evidence="1 2" key="1">
    <citation type="journal article" date="2019" name="G3 (Bethesda)">
        <title>Sequencing of a Wild Apple (Malus baccata) Genome Unravels the Differences Between Cultivated and Wild Apple Species Regarding Disease Resistance and Cold Tolerance.</title>
        <authorList>
            <person name="Chen X."/>
        </authorList>
    </citation>
    <scope>NUCLEOTIDE SEQUENCE [LARGE SCALE GENOMIC DNA]</scope>
    <source>
        <strain evidence="2">cv. Shandingzi</strain>
        <tissue evidence="1">Leaves</tissue>
    </source>
</reference>
<comment type="caution">
    <text evidence="1">The sequence shown here is derived from an EMBL/GenBank/DDBJ whole genome shotgun (WGS) entry which is preliminary data.</text>
</comment>
<name>A0A540M6T9_MALBA</name>
<proteinExistence type="predicted"/>
<evidence type="ECO:0000313" key="2">
    <source>
        <dbReference type="Proteomes" id="UP000315295"/>
    </source>
</evidence>
<protein>
    <submittedName>
        <fullName evidence="1">Uncharacterized protein</fullName>
    </submittedName>
</protein>
<organism evidence="1 2">
    <name type="scientific">Malus baccata</name>
    <name type="common">Siberian crab apple</name>
    <name type="synonym">Pyrus baccata</name>
    <dbReference type="NCBI Taxonomy" id="106549"/>
    <lineage>
        <taxon>Eukaryota</taxon>
        <taxon>Viridiplantae</taxon>
        <taxon>Streptophyta</taxon>
        <taxon>Embryophyta</taxon>
        <taxon>Tracheophyta</taxon>
        <taxon>Spermatophyta</taxon>
        <taxon>Magnoliopsida</taxon>
        <taxon>eudicotyledons</taxon>
        <taxon>Gunneridae</taxon>
        <taxon>Pentapetalae</taxon>
        <taxon>rosids</taxon>
        <taxon>fabids</taxon>
        <taxon>Rosales</taxon>
        <taxon>Rosaceae</taxon>
        <taxon>Amygdaloideae</taxon>
        <taxon>Maleae</taxon>
        <taxon>Malus</taxon>
    </lineage>
</organism>
<evidence type="ECO:0000313" key="1">
    <source>
        <dbReference type="EMBL" id="TQD94471.1"/>
    </source>
</evidence>
<dbReference type="EMBL" id="VIEB01000341">
    <property type="protein sequence ID" value="TQD94471.1"/>
    <property type="molecule type" value="Genomic_DNA"/>
</dbReference>
<dbReference type="Proteomes" id="UP000315295">
    <property type="component" value="Unassembled WGS sequence"/>
</dbReference>
<gene>
    <name evidence="1" type="ORF">C1H46_019892</name>
</gene>